<dbReference type="PROSITE" id="PS50011">
    <property type="entry name" value="PROTEIN_KINASE_DOM"/>
    <property type="match status" value="1"/>
</dbReference>
<dbReference type="CDD" id="cd00051">
    <property type="entry name" value="EFh"/>
    <property type="match status" value="1"/>
</dbReference>
<evidence type="ECO:0000313" key="19">
    <source>
        <dbReference type="EMBL" id="TVU15236.1"/>
    </source>
</evidence>
<reference evidence="19 20" key="1">
    <citation type="journal article" date="2019" name="Sci. Rep.">
        <title>A high-quality genome of Eragrostis curvula grass provides insights into Poaceae evolution and supports new strategies to enhance forage quality.</title>
        <authorList>
            <person name="Carballo J."/>
            <person name="Santos B.A.C.M."/>
            <person name="Zappacosta D."/>
            <person name="Garbus I."/>
            <person name="Selva J.P."/>
            <person name="Gallo C.A."/>
            <person name="Diaz A."/>
            <person name="Albertini E."/>
            <person name="Caccamo M."/>
            <person name="Echenique V."/>
        </authorList>
    </citation>
    <scope>NUCLEOTIDE SEQUENCE [LARGE SCALE GENOMIC DNA]</scope>
    <source>
        <strain evidence="20">cv. Victoria</strain>
        <tissue evidence="19">Leaf</tissue>
    </source>
</reference>
<keyword evidence="6" id="KW-0479">Metal-binding</keyword>
<dbReference type="InterPro" id="IPR018247">
    <property type="entry name" value="EF_Hand_1_Ca_BS"/>
</dbReference>
<evidence type="ECO:0000256" key="2">
    <source>
        <dbReference type="ARBA" id="ARBA00006234"/>
    </source>
</evidence>
<dbReference type="FunFam" id="3.30.200.20:FF:000004">
    <property type="entry name" value="Calcium-dependent protein kinase 1"/>
    <property type="match status" value="1"/>
</dbReference>
<feature type="transmembrane region" description="Helical" evidence="16">
    <location>
        <begin position="222"/>
        <end position="241"/>
    </location>
</feature>
<dbReference type="InterPro" id="IPR002048">
    <property type="entry name" value="EF_hand_dom"/>
</dbReference>
<dbReference type="Gene3D" id="3.30.200.20">
    <property type="entry name" value="Phosphorylase Kinase, domain 1"/>
    <property type="match status" value="1"/>
</dbReference>
<dbReference type="Gene3D" id="1.10.510.10">
    <property type="entry name" value="Transferase(Phosphotransferase) domain 1"/>
    <property type="match status" value="1"/>
</dbReference>
<feature type="transmembrane region" description="Helical" evidence="16">
    <location>
        <begin position="253"/>
        <end position="274"/>
    </location>
</feature>
<keyword evidence="16" id="KW-1133">Transmembrane helix</keyword>
<dbReference type="PROSITE" id="PS00018">
    <property type="entry name" value="EF_HAND_1"/>
    <property type="match status" value="3"/>
</dbReference>
<feature type="transmembrane region" description="Helical" evidence="16">
    <location>
        <begin position="286"/>
        <end position="306"/>
    </location>
</feature>
<feature type="transmembrane region" description="Helical" evidence="16">
    <location>
        <begin position="471"/>
        <end position="488"/>
    </location>
</feature>
<dbReference type="InterPro" id="IPR011992">
    <property type="entry name" value="EF-hand-dom_pair"/>
</dbReference>
<dbReference type="Gene3D" id="1.10.238.10">
    <property type="entry name" value="EF-hand"/>
    <property type="match status" value="1"/>
</dbReference>
<dbReference type="SUPFAM" id="SSF47473">
    <property type="entry name" value="EF-hand"/>
    <property type="match status" value="1"/>
</dbReference>
<dbReference type="InterPro" id="IPR025315">
    <property type="entry name" value="DUF4220"/>
</dbReference>
<comment type="similarity">
    <text evidence="2">Belongs to the protein kinase superfamily. CAMK Ser/Thr protein kinase family. SNF1 subfamily.</text>
</comment>
<evidence type="ECO:0000256" key="16">
    <source>
        <dbReference type="SAM" id="Phobius"/>
    </source>
</evidence>
<evidence type="ECO:0000256" key="13">
    <source>
        <dbReference type="ARBA" id="ARBA00047899"/>
    </source>
</evidence>
<accession>A0A5J9TV41</accession>
<dbReference type="Pfam" id="PF13499">
    <property type="entry name" value="EF-hand_7"/>
    <property type="match status" value="2"/>
</dbReference>
<dbReference type="SMART" id="SM00054">
    <property type="entry name" value="EFh"/>
    <property type="match status" value="4"/>
</dbReference>
<dbReference type="Proteomes" id="UP000324897">
    <property type="component" value="Unassembled WGS sequence"/>
</dbReference>
<evidence type="ECO:0000256" key="15">
    <source>
        <dbReference type="ARBA" id="ARBA00058225"/>
    </source>
</evidence>
<feature type="transmembrane region" description="Helical" evidence="16">
    <location>
        <begin position="338"/>
        <end position="355"/>
    </location>
</feature>
<evidence type="ECO:0000256" key="9">
    <source>
        <dbReference type="ARBA" id="ARBA00022777"/>
    </source>
</evidence>
<dbReference type="Pfam" id="PF04578">
    <property type="entry name" value="DUF594"/>
    <property type="match status" value="1"/>
</dbReference>
<dbReference type="InterPro" id="IPR007658">
    <property type="entry name" value="DUF594"/>
</dbReference>
<proteinExistence type="inferred from homology"/>
<keyword evidence="8" id="KW-0547">Nucleotide-binding</keyword>
<gene>
    <name evidence="19" type="ORF">EJB05_38745</name>
</gene>
<keyword evidence="4" id="KW-0723">Serine/threonine-protein kinase</keyword>
<feature type="transmembrane region" description="Helical" evidence="16">
    <location>
        <begin position="447"/>
        <end position="465"/>
    </location>
</feature>
<keyword evidence="16" id="KW-0472">Membrane</keyword>
<evidence type="ECO:0000256" key="10">
    <source>
        <dbReference type="ARBA" id="ARBA00022837"/>
    </source>
</evidence>
<dbReference type="Pfam" id="PF00069">
    <property type="entry name" value="Pkinase"/>
    <property type="match status" value="1"/>
</dbReference>
<dbReference type="Gramene" id="TVU15236">
    <property type="protein sequence ID" value="TVU15236"/>
    <property type="gene ID" value="EJB05_38745"/>
</dbReference>
<evidence type="ECO:0000256" key="7">
    <source>
        <dbReference type="ARBA" id="ARBA00022737"/>
    </source>
</evidence>
<keyword evidence="9" id="KW-0418">Kinase</keyword>
<dbReference type="FunFam" id="1.10.510.10:FF:000571">
    <property type="entry name" value="Maternal embryonic leucine zipper kinase"/>
    <property type="match status" value="1"/>
</dbReference>
<dbReference type="Pfam" id="PF13968">
    <property type="entry name" value="DUF4220"/>
    <property type="match status" value="1"/>
</dbReference>
<evidence type="ECO:0000259" key="17">
    <source>
        <dbReference type="PROSITE" id="PS50011"/>
    </source>
</evidence>
<comment type="catalytic activity">
    <reaction evidence="13">
        <text>L-threonyl-[protein] + ATP = O-phospho-L-threonyl-[protein] + ADP + H(+)</text>
        <dbReference type="Rhea" id="RHEA:46608"/>
        <dbReference type="Rhea" id="RHEA-COMP:11060"/>
        <dbReference type="Rhea" id="RHEA-COMP:11605"/>
        <dbReference type="ChEBI" id="CHEBI:15378"/>
        <dbReference type="ChEBI" id="CHEBI:30013"/>
        <dbReference type="ChEBI" id="CHEBI:30616"/>
        <dbReference type="ChEBI" id="CHEBI:61977"/>
        <dbReference type="ChEBI" id="CHEBI:456216"/>
        <dbReference type="EC" id="2.7.11.1"/>
    </reaction>
</comment>
<evidence type="ECO:0000313" key="20">
    <source>
        <dbReference type="Proteomes" id="UP000324897"/>
    </source>
</evidence>
<comment type="function">
    <text evidence="15">CIPK serine-threonine protein kinases interact with CBL proteins. Binding of a CBL protein to the regulatory NAF domain of CIPK protein lead to the activation of the kinase in a calcium-dependent manner.</text>
</comment>
<evidence type="ECO:0000256" key="8">
    <source>
        <dbReference type="ARBA" id="ARBA00022741"/>
    </source>
</evidence>
<dbReference type="OrthoDB" id="40902at2759"/>
<evidence type="ECO:0000256" key="11">
    <source>
        <dbReference type="ARBA" id="ARBA00022840"/>
    </source>
</evidence>
<feature type="domain" description="EF-hand" evidence="18">
    <location>
        <begin position="1274"/>
        <end position="1304"/>
    </location>
</feature>
<evidence type="ECO:0000256" key="6">
    <source>
        <dbReference type="ARBA" id="ARBA00022723"/>
    </source>
</evidence>
<comment type="similarity">
    <text evidence="12">Belongs to the protein kinase superfamily. Ser/Thr protein kinase family. CDPK subfamily.</text>
</comment>
<dbReference type="PANTHER" id="PTHR31325">
    <property type="entry name" value="OS01G0798800 PROTEIN-RELATED"/>
    <property type="match status" value="1"/>
</dbReference>
<feature type="domain" description="EF-hand" evidence="18">
    <location>
        <begin position="1238"/>
        <end position="1273"/>
    </location>
</feature>
<keyword evidence="11" id="KW-0067">ATP-binding</keyword>
<keyword evidence="7" id="KW-0677">Repeat</keyword>
<protein>
    <recommendedName>
        <fullName evidence="3">non-specific serine/threonine protein kinase</fullName>
        <ecNumber evidence="3">2.7.11.1</ecNumber>
    </recommendedName>
</protein>
<dbReference type="PROSITE" id="PS50222">
    <property type="entry name" value="EF_HAND_2"/>
    <property type="match status" value="4"/>
</dbReference>
<feature type="domain" description="EF-hand" evidence="18">
    <location>
        <begin position="1202"/>
        <end position="1237"/>
    </location>
</feature>
<evidence type="ECO:0000256" key="1">
    <source>
        <dbReference type="ARBA" id="ARBA00001936"/>
    </source>
</evidence>
<feature type="transmembrane region" description="Helical" evidence="16">
    <location>
        <begin position="500"/>
        <end position="521"/>
    </location>
</feature>
<keyword evidence="16" id="KW-0812">Transmembrane</keyword>
<dbReference type="GO" id="GO:0005509">
    <property type="term" value="F:calcium ion binding"/>
    <property type="evidence" value="ECO:0007669"/>
    <property type="project" value="InterPro"/>
</dbReference>
<evidence type="ECO:0000256" key="12">
    <source>
        <dbReference type="ARBA" id="ARBA00024334"/>
    </source>
</evidence>
<keyword evidence="10" id="KW-0106">Calcium</keyword>
<name>A0A5J9TV41_9POAL</name>
<evidence type="ECO:0000259" key="18">
    <source>
        <dbReference type="PROSITE" id="PS50222"/>
    </source>
</evidence>
<evidence type="ECO:0000256" key="4">
    <source>
        <dbReference type="ARBA" id="ARBA00022527"/>
    </source>
</evidence>
<dbReference type="GO" id="GO:0004674">
    <property type="term" value="F:protein serine/threonine kinase activity"/>
    <property type="evidence" value="ECO:0007669"/>
    <property type="project" value="UniProtKB-KW"/>
</dbReference>
<dbReference type="SUPFAM" id="SSF56112">
    <property type="entry name" value="Protein kinase-like (PK-like)"/>
    <property type="match status" value="1"/>
</dbReference>
<keyword evidence="20" id="KW-1185">Reference proteome</keyword>
<feature type="transmembrane region" description="Helical" evidence="16">
    <location>
        <begin position="313"/>
        <end position="332"/>
    </location>
</feature>
<comment type="catalytic activity">
    <reaction evidence="14">
        <text>L-seryl-[protein] + ATP = O-phospho-L-seryl-[protein] + ADP + H(+)</text>
        <dbReference type="Rhea" id="RHEA:17989"/>
        <dbReference type="Rhea" id="RHEA-COMP:9863"/>
        <dbReference type="Rhea" id="RHEA-COMP:11604"/>
        <dbReference type="ChEBI" id="CHEBI:15378"/>
        <dbReference type="ChEBI" id="CHEBI:29999"/>
        <dbReference type="ChEBI" id="CHEBI:30616"/>
        <dbReference type="ChEBI" id="CHEBI:83421"/>
        <dbReference type="ChEBI" id="CHEBI:456216"/>
        <dbReference type="EC" id="2.7.11.1"/>
    </reaction>
</comment>
<feature type="domain" description="EF-hand" evidence="18">
    <location>
        <begin position="1166"/>
        <end position="1201"/>
    </location>
</feature>
<dbReference type="EMBL" id="RWGY01000031">
    <property type="protein sequence ID" value="TVU15236.1"/>
    <property type="molecule type" value="Genomic_DNA"/>
</dbReference>
<feature type="domain" description="Protein kinase" evidence="17">
    <location>
        <begin position="866"/>
        <end position="1124"/>
    </location>
</feature>
<dbReference type="EC" id="2.7.11.1" evidence="3"/>
<dbReference type="InterPro" id="IPR011009">
    <property type="entry name" value="Kinase-like_dom_sf"/>
</dbReference>
<comment type="caution">
    <text evidence="19">The sequence shown here is derived from an EMBL/GenBank/DDBJ whole genome shotgun (WGS) entry which is preliminary data.</text>
</comment>
<sequence length="1304" mass="147764">MPTACALLERPSLSFSIYVLRRPAPARYSILPRAAGARAEQDSGCGSSRHQRGTIGIGAFLCPASLAAPLWLAGRVALASMNCAIIRAPLGRLEQESPLLFKAEITVAQSDFKMTFLSWYQSPARPIPSRQAKAKASPPPQLIARQKPFARKIDVLLYKPKHLRRLDGSVVFTEGQEESKITRSPPAFARVYGKIAFALRFERLVIQLMAGVLQLYNEWEVQILVLFSLALQVFLLSFAGLRRRNIPTVLRIILWLMYLLADSIAVYILGHMSIGYKLGEHQQLMAFWASFLLVHLGGQDTITAYAMEDNNLWLRHLLTLVMQAVGVAYVLYKYVAGSGTAFMSAAILMFSIGVIKYGERVQSLKVANLDSVSKFMDTVKLENNKGTYPAGIQVMDAEVILQGAHDMLYICMGQFVDDNIWPSEFQFEAIKLFYDKKKMYELIEMQLSLMYDIFYTKATVVYTWHGFCIRAFSVVGTVTACLLFQFSVSKNGYNRIDVTTTYVLLIGALVLEVASVLWILMSTWTCAALKARRWDRLHWLLVSLRRHVKAAQIKRTWSASIGRHNLLEDSSGKASLSGIMSSFFKNSANSISPITKELVLTEMLRLVEACNGDENIMKSYRGNQFELKRQSDGGLEKITWTSGIEFDESILLWHFATDIFLFFYERERGKNELVEATKAVSNYMMFLLVEHPYMLPSPVRSRLYLSARRKLGPMLLLGKRRMFEHIRYKVIPDYGDFPHILDPGAKLANQLLSTNWSDMMDVLNVIFGVWVQKLSYAAHHCSRDSHAKQLNNGGGEFITVIWLLTTALFHEYNSGQVSYRQRAADFFDARHSTQSKDEDPTKNDKPWIGAFGPALQRPMVDVRTQFHLERKLGSGRLGTTYLCTERATGLRYACKSVSKRNLVRHADVEDMRREITILQHLSGQPNIVEFKGAFEDPEYVHLVMEFCSGGNLERHIMVEGPFSEHKAATMFRDIVTIVHVCHFMGVMHLDLRAENLLLASLAKDAPLKVIDFGQSVFIEEGKVYKDTVGDPLYVAPEAIRGNYGKEVDVWSAGVILYLILYGSLPFQGDTKEHIFHDILDQPFELTLSWGSSVSERAKDLLLRMLNRDPQMRITAAQALEHPWLKGRGAPNRPIDSALLPRMKQFKAMNKLKQLALKVIAENLSPEELKGLKQMFNNMDTDKSGTITVEELKEGLRKLGSEISEAEVEKLVEAVDLNKSGSIDYTEFLTAMMNKHKVENEADLLRAFQHFDKYSSGYITRDELEQAMAEYGMGDEASIKQVLDEVDRDKDGRIDYEEFAEMMRK</sequence>
<evidence type="ECO:0000256" key="3">
    <source>
        <dbReference type="ARBA" id="ARBA00012513"/>
    </source>
</evidence>
<comment type="cofactor">
    <cofactor evidence="1">
        <name>Mn(2+)</name>
        <dbReference type="ChEBI" id="CHEBI:29035"/>
    </cofactor>
</comment>
<evidence type="ECO:0000256" key="5">
    <source>
        <dbReference type="ARBA" id="ARBA00022679"/>
    </source>
</evidence>
<evidence type="ECO:0000256" key="14">
    <source>
        <dbReference type="ARBA" id="ARBA00048679"/>
    </source>
</evidence>
<keyword evidence="5" id="KW-0808">Transferase</keyword>
<dbReference type="FunFam" id="1.10.238.10:FF:000015">
    <property type="entry name" value="Calcium-dependent protein kinase 1"/>
    <property type="match status" value="1"/>
</dbReference>
<dbReference type="GO" id="GO:0005524">
    <property type="term" value="F:ATP binding"/>
    <property type="evidence" value="ECO:0007669"/>
    <property type="project" value="UniProtKB-KW"/>
</dbReference>
<dbReference type="InterPro" id="IPR000719">
    <property type="entry name" value="Prot_kinase_dom"/>
</dbReference>
<feature type="non-terminal residue" evidence="19">
    <location>
        <position position="1"/>
    </location>
</feature>
<organism evidence="19 20">
    <name type="scientific">Eragrostis curvula</name>
    <name type="common">weeping love grass</name>
    <dbReference type="NCBI Taxonomy" id="38414"/>
    <lineage>
        <taxon>Eukaryota</taxon>
        <taxon>Viridiplantae</taxon>
        <taxon>Streptophyta</taxon>
        <taxon>Embryophyta</taxon>
        <taxon>Tracheophyta</taxon>
        <taxon>Spermatophyta</taxon>
        <taxon>Magnoliopsida</taxon>
        <taxon>Liliopsida</taxon>
        <taxon>Poales</taxon>
        <taxon>Poaceae</taxon>
        <taxon>PACMAD clade</taxon>
        <taxon>Chloridoideae</taxon>
        <taxon>Eragrostideae</taxon>
        <taxon>Eragrostidinae</taxon>
        <taxon>Eragrostis</taxon>
    </lineage>
</organism>
<dbReference type="CDD" id="cd05117">
    <property type="entry name" value="STKc_CAMK"/>
    <property type="match status" value="1"/>
</dbReference>